<feature type="transmembrane region" description="Helical" evidence="13">
    <location>
        <begin position="728"/>
        <end position="753"/>
    </location>
</feature>
<dbReference type="InterPro" id="IPR032319">
    <property type="entry name" value="CLP1_P"/>
</dbReference>
<feature type="domain" description="Clp1 P-loop" evidence="17">
    <location>
        <begin position="117"/>
        <end position="294"/>
    </location>
</feature>
<evidence type="ECO:0000259" key="14">
    <source>
        <dbReference type="Pfam" id="PF01529"/>
    </source>
</evidence>
<keyword evidence="19" id="KW-1185">Reference proteome</keyword>
<evidence type="ECO:0000313" key="19">
    <source>
        <dbReference type="Proteomes" id="UP000830375"/>
    </source>
</evidence>
<dbReference type="PROSITE" id="PS50216">
    <property type="entry name" value="DHHC"/>
    <property type="match status" value="1"/>
</dbReference>
<comment type="catalytic activity">
    <reaction evidence="11">
        <text>a 5'-end dephospho-ribonucleoside-RNA + ATP = a 5'-end 5'-phospho-ribonucleoside-RNA + ADP + H(+)</text>
        <dbReference type="Rhea" id="RHEA:54580"/>
        <dbReference type="Rhea" id="RHEA-COMP:13936"/>
        <dbReference type="Rhea" id="RHEA-COMP:15179"/>
        <dbReference type="ChEBI" id="CHEBI:15378"/>
        <dbReference type="ChEBI" id="CHEBI:30616"/>
        <dbReference type="ChEBI" id="CHEBI:138282"/>
        <dbReference type="ChEBI" id="CHEBI:138284"/>
        <dbReference type="ChEBI" id="CHEBI:456216"/>
        <dbReference type="EC" id="2.7.1.78"/>
    </reaction>
</comment>
<reference evidence="18 19" key="1">
    <citation type="submission" date="2022-01" db="EMBL/GenBank/DDBJ databases">
        <title>A high-quality chromosome-level genome assembly of rohu carp, Labeo rohita.</title>
        <authorList>
            <person name="Arick M.A. II"/>
            <person name="Hsu C.-Y."/>
            <person name="Magbanua Z."/>
            <person name="Pechanova O."/>
            <person name="Grover C."/>
            <person name="Miller E."/>
            <person name="Thrash A."/>
            <person name="Ezzel L."/>
            <person name="Alam S."/>
            <person name="Benzie J."/>
            <person name="Hamilton M."/>
            <person name="Karsi A."/>
            <person name="Lawrence M.L."/>
            <person name="Peterson D.G."/>
        </authorList>
    </citation>
    <scope>NUCLEOTIDE SEQUENCE [LARGE SCALE GENOMIC DNA]</scope>
    <source>
        <strain evidence="19">BAU-BD-2019</strain>
        <tissue evidence="18">Blood</tissue>
    </source>
</reference>
<evidence type="ECO:0000256" key="11">
    <source>
        <dbReference type="HAMAP-Rule" id="MF_03035"/>
    </source>
</evidence>
<comment type="caution">
    <text evidence="11">Lacks conserved residue(s) required for the propagation of feature annotation.</text>
</comment>
<dbReference type="PANTHER" id="PTHR12755">
    <property type="entry name" value="CLEAVAGE/POLYADENYLATION FACTOR IA SUBUNIT CLP1P"/>
    <property type="match status" value="1"/>
</dbReference>
<keyword evidence="11" id="KW-0808">Transferase</keyword>
<feature type="compositionally biased region" description="Low complexity" evidence="12">
    <location>
        <begin position="12"/>
        <end position="25"/>
    </location>
</feature>
<accession>A0ABQ8M319</accession>
<evidence type="ECO:0000256" key="9">
    <source>
        <dbReference type="ARBA" id="ARBA00023136"/>
    </source>
</evidence>
<comment type="caution">
    <text evidence="18">The sequence shown here is derived from an EMBL/GenBank/DDBJ whole genome shotgun (WGS) entry which is preliminary data.</text>
</comment>
<name>A0ABQ8M319_LABRO</name>
<keyword evidence="6" id="KW-0547">Nucleotide-binding</keyword>
<dbReference type="InterPro" id="IPR027417">
    <property type="entry name" value="P-loop_NTPase"/>
</dbReference>
<evidence type="ECO:0000256" key="12">
    <source>
        <dbReference type="SAM" id="MobiDB-lite"/>
    </source>
</evidence>
<dbReference type="InterPro" id="IPR032324">
    <property type="entry name" value="Clp1_N"/>
</dbReference>
<evidence type="ECO:0000256" key="3">
    <source>
        <dbReference type="ARBA" id="ARBA00022664"/>
    </source>
</evidence>
<evidence type="ECO:0000259" key="16">
    <source>
        <dbReference type="Pfam" id="PF16573"/>
    </source>
</evidence>
<feature type="region of interest" description="Disordered" evidence="12">
    <location>
        <begin position="822"/>
        <end position="933"/>
    </location>
</feature>
<feature type="compositionally biased region" description="Polar residues" evidence="12">
    <location>
        <begin position="876"/>
        <end position="914"/>
    </location>
</feature>
<evidence type="ECO:0000259" key="17">
    <source>
        <dbReference type="Pfam" id="PF16575"/>
    </source>
</evidence>
<dbReference type="InterPro" id="IPR038239">
    <property type="entry name" value="Clp1_N_sf"/>
</dbReference>
<feature type="region of interest" description="Disordered" evidence="12">
    <location>
        <begin position="1006"/>
        <end position="1135"/>
    </location>
</feature>
<feature type="transmembrane region" description="Helical" evidence="13">
    <location>
        <begin position="580"/>
        <end position="601"/>
    </location>
</feature>
<evidence type="ECO:0000313" key="18">
    <source>
        <dbReference type="EMBL" id="KAI2657015.1"/>
    </source>
</evidence>
<evidence type="ECO:0000259" key="15">
    <source>
        <dbReference type="Pfam" id="PF06807"/>
    </source>
</evidence>
<feature type="compositionally biased region" description="Gly residues" evidence="12">
    <location>
        <begin position="920"/>
        <end position="933"/>
    </location>
</feature>
<feature type="transmembrane region" description="Helical" evidence="13">
    <location>
        <begin position="677"/>
        <end position="701"/>
    </location>
</feature>
<evidence type="ECO:0000256" key="13">
    <source>
        <dbReference type="SAM" id="Phobius"/>
    </source>
</evidence>
<comment type="function">
    <text evidence="11">Polynucleotide kinase that can phosphorylate the 5'-hydroxyl groups of double-stranded RNA (dsRNA), single-stranded RNA (ssRNA), double stranded DNA (dsDNA) and double-stranded DNA:RNA hybrids. dsRNA is phosphorylated more efficiently than dsDNA, and the RNA component of a DNA:RNA hybrid is phosphorylated more efficiently than the DNA component. Appears to have roles in both tRNA splicing and mRNA 3'-end formation. Component of the tRNA splicing endonuclease complex. Phosphorylates the 5'-terminus of the tRNA 3'-exon during tRNA splicing; this phosphorylation event is a prerequisite for the subsequent ligation of the two exon halves and the production of a mature tRNA. Component of the pre-mRNA cleavage complex II (CF-II), which seems to be required for mRNA 3'-end formation. Also phosphorylates the 5'-terminus of exogenously introduced short interfering RNAs (siRNAs), which is a necessary prerequisite for their incorporation into the RNA-induced silencing complex (RISC). However, endogenous siRNAs and microRNAs (miRNAs) that are produced by the cleavage of dsRNA precursors by DICER1 already contain a 5'-phosphate group, so this protein may be dispensible for normal RNA-mediated gene silencing.</text>
</comment>
<evidence type="ECO:0000256" key="10">
    <source>
        <dbReference type="ARBA" id="ARBA00023242"/>
    </source>
</evidence>
<dbReference type="Pfam" id="PF06807">
    <property type="entry name" value="Clp1"/>
    <property type="match status" value="1"/>
</dbReference>
<evidence type="ECO:0000256" key="6">
    <source>
        <dbReference type="ARBA" id="ARBA00022741"/>
    </source>
</evidence>
<dbReference type="Proteomes" id="UP000830375">
    <property type="component" value="Unassembled WGS sequence"/>
</dbReference>
<gene>
    <name evidence="11" type="primary">CLP1</name>
    <name evidence="18" type="ORF">H4Q32_021072</name>
</gene>
<dbReference type="EC" id="2.7.1.78" evidence="11"/>
<dbReference type="EMBL" id="JACTAM010000014">
    <property type="protein sequence ID" value="KAI2657015.1"/>
    <property type="molecule type" value="Genomic_DNA"/>
</dbReference>
<comment type="subcellular location">
    <subcellularLocation>
        <location evidence="2">Membrane</location>
        <topology evidence="2">Multi-pass membrane protein</topology>
    </subcellularLocation>
    <subcellularLocation>
        <location evidence="1 11">Nucleus</location>
    </subcellularLocation>
</comment>
<proteinExistence type="inferred from homology"/>
<sequence length="1233" mass="133607">MTAEPSEKSAEEGLSSSGSAGTSGTRFDLEKETELRFEVEAGERAQLELLSGLAEVFGSELNRNKKYTFGPGSKIAVFTWQGCSVSLSGKTEVAYISKDTPMLLYLNTHAALEQMRLCRVLLNYAVRLGRRPTLVELDVGQSSVSVPGTMSALCIERPADVEEGFSVQAPLVFHFGSTTPGTNIKLYNKLTSSLAEVFSQRCEVNRRASVGGCIINTCGWVKGSGYQALVHCASAFQVDVVLVLDQERLYNELKRDLPHFVRVVLLPKSGGVVERSKDCRRESRDEKIREYFYGFRGTSFYPHAFDVRFSDVRIYKIGAPSIPDSCLPLGMSQDDTQLKLVPVSPGRDLTHHVLSVSSVDDDAEVGAGQSRGILESPVCGFIVVTAVDTQAQVMTVLSPAPRPLPRHTLLIMDIRFIDLKISSGSFPTCPIPVSLNDAGAEDDDDDDDDDDDALLRTLYRINDLGSFQPRAYTDQKPFPRPYCSGLLRIQKGGGRHFRLIFLRKKGLMGRYAGLKWFCTLMFYYNLEISTLDAYESLTSCSHALICCDALRDMRLVSERVLVGGALGDPSPSRPFRPSRYVPVSAATAFLVGATTLFLCFTCPWLSEQFSSSIPLYNAVVFLFTLANFCMATFMDPGIFPRDSGGEGHSGADEVVLHEFDHHCPWVNNCIGRRNYRYFFLFLLSLTTHIMDVFGFSLLYILHHTKQLDQVHTGVTYPLHITRMCVVHITMAVMCVAGLFFVPVAGLTGFHVVLVARGRTTNEQVTGKFRGGVNPFTHGYLGRLRKPQSVQVQPPFLRPPLSEAQLAAKVLDNGIQQSKSSLEIMESQSTDADPPPPPKPEHRYPGLPHTQNEECSLLTEAPPTPSLYKYRPAYSSPGKNHTASTHSSKMSRGNSMTESPSVPVTTGQPSYRSDPSLSSRGGAGCRGGGEGGRAGSGGLGGASAFGGRSYPSFTDTLLQSAAASCSSSLRSAHTAHNALGPLISEGTTSTSYKSLANQTRNGSLSYESLLTPSESPEFESAAHELSPPRPHPPHSLSTAPGPPPILGYTSPFLSAQQREGSLQACPAPLRPSPNRAFLRPTSSPPSRAPPLSPRARSLGSPPPGPAPGHTPLGKSLSYGGGAELQHRPSSSGGGTPMPNNTVSFFLQPMATLLSLEFLYTPSIFLCPFSFSVLFLYVRLLSSALPSSCLVAIRMTLSLSTIKQNVANHNTHSHKPAGGVKKVTGVGGTTYEISV</sequence>
<keyword evidence="9 13" id="KW-0472">Membrane</keyword>
<feature type="domain" description="Palmitoyltransferase DHHC" evidence="14">
    <location>
        <begin position="656"/>
        <end position="765"/>
    </location>
</feature>
<evidence type="ECO:0000256" key="4">
    <source>
        <dbReference type="ARBA" id="ARBA00022692"/>
    </source>
</evidence>
<keyword evidence="7" id="KW-0067">ATP-binding</keyword>
<keyword evidence="8 13" id="KW-1133">Transmembrane helix</keyword>
<feature type="binding site" evidence="11">
    <location>
        <position position="34"/>
    </location>
    <ligand>
        <name>ATP</name>
        <dbReference type="ChEBI" id="CHEBI:30616"/>
    </ligand>
</feature>
<feature type="region of interest" description="Disordered" evidence="12">
    <location>
        <begin position="1"/>
        <end position="27"/>
    </location>
</feature>
<dbReference type="InterPro" id="IPR010655">
    <property type="entry name" value="Clp1_C"/>
</dbReference>
<organism evidence="18 19">
    <name type="scientific">Labeo rohita</name>
    <name type="common">Indian major carp</name>
    <name type="synonym">Cyprinus rohita</name>
    <dbReference type="NCBI Taxonomy" id="84645"/>
    <lineage>
        <taxon>Eukaryota</taxon>
        <taxon>Metazoa</taxon>
        <taxon>Chordata</taxon>
        <taxon>Craniata</taxon>
        <taxon>Vertebrata</taxon>
        <taxon>Euteleostomi</taxon>
        <taxon>Actinopterygii</taxon>
        <taxon>Neopterygii</taxon>
        <taxon>Teleostei</taxon>
        <taxon>Ostariophysi</taxon>
        <taxon>Cypriniformes</taxon>
        <taxon>Cyprinidae</taxon>
        <taxon>Labeoninae</taxon>
        <taxon>Labeonini</taxon>
        <taxon>Labeo</taxon>
    </lineage>
</organism>
<evidence type="ECO:0000256" key="1">
    <source>
        <dbReference type="ARBA" id="ARBA00004123"/>
    </source>
</evidence>
<keyword evidence="4 13" id="KW-0812">Transmembrane</keyword>
<keyword evidence="10 11" id="KW-0539">Nucleus</keyword>
<dbReference type="Pfam" id="PF01529">
    <property type="entry name" value="DHHC"/>
    <property type="match status" value="1"/>
</dbReference>
<dbReference type="InterPro" id="IPR038238">
    <property type="entry name" value="Clp1_C_sf"/>
</dbReference>
<dbReference type="InterPro" id="IPR028606">
    <property type="entry name" value="Clp1"/>
</dbReference>
<dbReference type="Gene3D" id="2.60.120.1030">
    <property type="entry name" value="Clp1, DNA binding domain"/>
    <property type="match status" value="1"/>
</dbReference>
<comment type="catalytic activity">
    <reaction evidence="11">
        <text>a 5'-end dephospho-2'-deoxyribonucleoside-DNA + ATP = a 5'-end 5'-phospho-2'-deoxyribonucleoside-DNA + ADP + H(+)</text>
        <dbReference type="Rhea" id="RHEA:15669"/>
        <dbReference type="Rhea" id="RHEA-COMP:13180"/>
        <dbReference type="Rhea" id="RHEA-COMP:13184"/>
        <dbReference type="ChEBI" id="CHEBI:15378"/>
        <dbReference type="ChEBI" id="CHEBI:30616"/>
        <dbReference type="ChEBI" id="CHEBI:136412"/>
        <dbReference type="ChEBI" id="CHEBI:136416"/>
        <dbReference type="ChEBI" id="CHEBI:456216"/>
        <dbReference type="EC" id="2.7.1.78"/>
    </reaction>
</comment>
<evidence type="ECO:0000256" key="7">
    <source>
        <dbReference type="ARBA" id="ARBA00022840"/>
    </source>
</evidence>
<dbReference type="Gene3D" id="3.40.50.300">
    <property type="entry name" value="P-loop containing nucleotide triphosphate hydrolases"/>
    <property type="match status" value="1"/>
</dbReference>
<evidence type="ECO:0000256" key="8">
    <source>
        <dbReference type="ARBA" id="ARBA00022989"/>
    </source>
</evidence>
<evidence type="ECO:0000256" key="5">
    <source>
        <dbReference type="ARBA" id="ARBA00022694"/>
    </source>
</evidence>
<comment type="subunit">
    <text evidence="11">Component of the tRNA splicing endonuclease complex. Component of pre-mRNA cleavage complex II (CF-II).</text>
</comment>
<feature type="domain" description="Clp1 N-terminal" evidence="16">
    <location>
        <begin position="29"/>
        <end position="116"/>
    </location>
</feature>
<dbReference type="HAMAP" id="MF_03035">
    <property type="entry name" value="Clp1"/>
    <property type="match status" value="1"/>
</dbReference>
<feature type="transmembrane region" description="Helical" evidence="13">
    <location>
        <begin position="613"/>
        <end position="634"/>
    </location>
</feature>
<comment type="similarity">
    <text evidence="11">Belongs to the Clp1 family. Clp1 subfamily.</text>
</comment>
<feature type="domain" description="Clp1 C-terminal" evidence="15">
    <location>
        <begin position="301"/>
        <end position="418"/>
    </location>
</feature>
<dbReference type="Pfam" id="PF16573">
    <property type="entry name" value="CLP1_N"/>
    <property type="match status" value="1"/>
</dbReference>
<protein>
    <recommendedName>
        <fullName evidence="11">Polyribonucleotide 5'-hydroxyl-kinase Clp1</fullName>
        <ecNumber evidence="11">2.7.1.78</ecNumber>
    </recommendedName>
    <alternativeName>
        <fullName evidence="11">Polyadenylation factor Clp1</fullName>
    </alternativeName>
    <alternativeName>
        <fullName evidence="11">Polynucleotide kinase Clp1</fullName>
    </alternativeName>
    <alternativeName>
        <fullName evidence="11">Pre-mRNA cleavage complex II protein Clp1</fullName>
    </alternativeName>
</protein>
<feature type="compositionally biased region" description="Basic and acidic residues" evidence="12">
    <location>
        <begin position="1"/>
        <end position="11"/>
    </location>
</feature>
<evidence type="ECO:0000256" key="2">
    <source>
        <dbReference type="ARBA" id="ARBA00004141"/>
    </source>
</evidence>
<feature type="binding site" evidence="11">
    <location>
        <position position="74"/>
    </location>
    <ligand>
        <name>ATP</name>
        <dbReference type="ChEBI" id="CHEBI:30616"/>
    </ligand>
</feature>
<keyword evidence="3 11" id="KW-0507">mRNA processing</keyword>
<feature type="compositionally biased region" description="Polar residues" evidence="12">
    <location>
        <begin position="1050"/>
        <end position="1059"/>
    </location>
</feature>
<dbReference type="PANTHER" id="PTHR12755:SF6">
    <property type="entry name" value="POLYRIBONUCLEOTIDE 5'-HYDROXYL-KINASE CLP1"/>
    <property type="match status" value="1"/>
</dbReference>
<keyword evidence="11" id="KW-0418">Kinase</keyword>
<feature type="compositionally biased region" description="Pro residues" evidence="12">
    <location>
        <begin position="1081"/>
        <end position="1091"/>
    </location>
</feature>
<keyword evidence="5 11" id="KW-0819">tRNA processing</keyword>
<dbReference type="InterPro" id="IPR045116">
    <property type="entry name" value="Clp1/Grc3"/>
</dbReference>
<dbReference type="Gene3D" id="2.40.30.330">
    <property type="entry name" value="Pre-mRNA cleavage complex subunit Clp1, C-terminal domain"/>
    <property type="match status" value="1"/>
</dbReference>
<dbReference type="InterPro" id="IPR001594">
    <property type="entry name" value="Palmitoyltrfase_DHHC"/>
</dbReference>
<dbReference type="Pfam" id="PF16575">
    <property type="entry name" value="CLP1_P"/>
    <property type="match status" value="1"/>
</dbReference>